<reference evidence="3 4" key="1">
    <citation type="submission" date="2016-10" db="EMBL/GenBank/DDBJ databases">
        <authorList>
            <person name="de Groot N.N."/>
        </authorList>
    </citation>
    <scope>NUCLEOTIDE SEQUENCE [LARGE SCALE GENOMIC DNA]</scope>
    <source>
        <strain evidence="3 4">DSM 44149</strain>
    </source>
</reference>
<feature type="region of interest" description="Disordered" evidence="1">
    <location>
        <begin position="158"/>
        <end position="184"/>
    </location>
</feature>
<gene>
    <name evidence="3" type="ORF">SAMN04489726_4956</name>
</gene>
<protein>
    <submittedName>
        <fullName evidence="3">Uncharacterized protein</fullName>
    </submittedName>
</protein>
<dbReference type="Proteomes" id="UP000183376">
    <property type="component" value="Chromosome I"/>
</dbReference>
<feature type="transmembrane region" description="Helical" evidence="2">
    <location>
        <begin position="101"/>
        <end position="124"/>
    </location>
</feature>
<feature type="compositionally biased region" description="Low complexity" evidence="1">
    <location>
        <begin position="172"/>
        <end position="184"/>
    </location>
</feature>
<dbReference type="AlphaFoldDB" id="A0A1G9YQW7"/>
<evidence type="ECO:0000313" key="3">
    <source>
        <dbReference type="EMBL" id="SDN10871.1"/>
    </source>
</evidence>
<evidence type="ECO:0000256" key="2">
    <source>
        <dbReference type="SAM" id="Phobius"/>
    </source>
</evidence>
<evidence type="ECO:0000256" key="1">
    <source>
        <dbReference type="SAM" id="MobiDB-lite"/>
    </source>
</evidence>
<feature type="transmembrane region" description="Helical" evidence="2">
    <location>
        <begin position="69"/>
        <end position="89"/>
    </location>
</feature>
<feature type="transmembrane region" description="Helical" evidence="2">
    <location>
        <begin position="130"/>
        <end position="149"/>
    </location>
</feature>
<keyword evidence="4" id="KW-1185">Reference proteome</keyword>
<feature type="compositionally biased region" description="Pro residues" evidence="1">
    <location>
        <begin position="11"/>
        <end position="22"/>
    </location>
</feature>
<dbReference type="EMBL" id="LT629701">
    <property type="protein sequence ID" value="SDN10871.1"/>
    <property type="molecule type" value="Genomic_DNA"/>
</dbReference>
<keyword evidence="2" id="KW-0812">Transmembrane</keyword>
<keyword evidence="2" id="KW-0472">Membrane</keyword>
<dbReference type="RefSeq" id="WP_156050536.1">
    <property type="nucleotide sequence ID" value="NZ_JOEF01000002.1"/>
</dbReference>
<organism evidence="3 4">
    <name type="scientific">Allokutzneria albata</name>
    <name type="common">Kibdelosporangium albatum</name>
    <dbReference type="NCBI Taxonomy" id="211114"/>
    <lineage>
        <taxon>Bacteria</taxon>
        <taxon>Bacillati</taxon>
        <taxon>Actinomycetota</taxon>
        <taxon>Actinomycetes</taxon>
        <taxon>Pseudonocardiales</taxon>
        <taxon>Pseudonocardiaceae</taxon>
        <taxon>Allokutzneria</taxon>
    </lineage>
</organism>
<keyword evidence="2" id="KW-1133">Transmembrane helix</keyword>
<feature type="transmembrane region" description="Helical" evidence="2">
    <location>
        <begin position="32"/>
        <end position="57"/>
    </location>
</feature>
<feature type="compositionally biased region" description="Pro residues" evidence="1">
    <location>
        <begin position="159"/>
        <end position="171"/>
    </location>
</feature>
<feature type="region of interest" description="Disordered" evidence="1">
    <location>
        <begin position="1"/>
        <end position="22"/>
    </location>
</feature>
<sequence>MTSPHPFNHQPGPPGYGPPPQWGPPVAPPSTAILGVAMWGSLVLSLINCGGAAITVANVSGGYVSGDDILVWSVMILVFLALGVFASIAGSGRDWARVASAVLLTLVVLAEVALLFIDLAFAMVALVPTLLLAAMLAVIWWLPGTAAAVRVKAARKMPSGPPGWGPPPQPPSQQWGPQRGWPGL</sequence>
<name>A0A1G9YQW7_ALLAB</name>
<evidence type="ECO:0000313" key="4">
    <source>
        <dbReference type="Proteomes" id="UP000183376"/>
    </source>
</evidence>
<accession>A0A1G9YQW7</accession>
<dbReference type="STRING" id="211114.SAMN04489726_4956"/>
<proteinExistence type="predicted"/>